<keyword evidence="4" id="KW-1185">Reference proteome</keyword>
<sequence>MQAIRILGTGERQSQICAALNLATSTIRTILKNKEKILSSVTATTTSSATRITSSRNNTIKKMEKRISIRIGDEIEPKMPLSQSTFLIKWQKIGNTEETE</sequence>
<dbReference type="GO" id="GO:0005634">
    <property type="term" value="C:nucleus"/>
    <property type="evidence" value="ECO:0007669"/>
    <property type="project" value="UniProtKB-SubCell"/>
</dbReference>
<feature type="domain" description="HTH psq-type" evidence="2">
    <location>
        <begin position="2"/>
        <end position="40"/>
    </location>
</feature>
<comment type="subcellular location">
    <subcellularLocation>
        <location evidence="1">Nucleus</location>
    </subcellularLocation>
</comment>
<dbReference type="SUPFAM" id="SSF46689">
    <property type="entry name" value="Homeodomain-like"/>
    <property type="match status" value="1"/>
</dbReference>
<proteinExistence type="predicted"/>
<dbReference type="GO" id="GO:0003677">
    <property type="term" value="F:DNA binding"/>
    <property type="evidence" value="ECO:0007669"/>
    <property type="project" value="InterPro"/>
</dbReference>
<dbReference type="InterPro" id="IPR007889">
    <property type="entry name" value="HTH_Psq"/>
</dbReference>
<comment type="caution">
    <text evidence="3">The sequence shown here is derived from an EMBL/GenBank/DDBJ whole genome shotgun (WGS) entry which is preliminary data.</text>
</comment>
<name>A0A8X6SD81_TRICX</name>
<dbReference type="InterPro" id="IPR009057">
    <property type="entry name" value="Homeodomain-like_sf"/>
</dbReference>
<dbReference type="AlphaFoldDB" id="A0A8X6SD81"/>
<evidence type="ECO:0000313" key="3">
    <source>
        <dbReference type="EMBL" id="GFY06321.1"/>
    </source>
</evidence>
<protein>
    <recommendedName>
        <fullName evidence="2">HTH psq-type domain-containing protein</fullName>
    </recommendedName>
</protein>
<accession>A0A8X6SD81</accession>
<dbReference type="Proteomes" id="UP000887159">
    <property type="component" value="Unassembled WGS sequence"/>
</dbReference>
<dbReference type="Pfam" id="PF04218">
    <property type="entry name" value="CENP-B_N"/>
    <property type="match status" value="1"/>
</dbReference>
<gene>
    <name evidence="3" type="ORF">TNCV_2681121</name>
</gene>
<organism evidence="3 4">
    <name type="scientific">Trichonephila clavipes</name>
    <name type="common">Golden silk orbweaver</name>
    <name type="synonym">Nephila clavipes</name>
    <dbReference type="NCBI Taxonomy" id="2585209"/>
    <lineage>
        <taxon>Eukaryota</taxon>
        <taxon>Metazoa</taxon>
        <taxon>Ecdysozoa</taxon>
        <taxon>Arthropoda</taxon>
        <taxon>Chelicerata</taxon>
        <taxon>Arachnida</taxon>
        <taxon>Araneae</taxon>
        <taxon>Araneomorphae</taxon>
        <taxon>Entelegynae</taxon>
        <taxon>Araneoidea</taxon>
        <taxon>Nephilidae</taxon>
        <taxon>Trichonephila</taxon>
    </lineage>
</organism>
<dbReference type="Gene3D" id="1.10.10.60">
    <property type="entry name" value="Homeodomain-like"/>
    <property type="match status" value="1"/>
</dbReference>
<evidence type="ECO:0000313" key="4">
    <source>
        <dbReference type="Proteomes" id="UP000887159"/>
    </source>
</evidence>
<evidence type="ECO:0000256" key="1">
    <source>
        <dbReference type="ARBA" id="ARBA00004123"/>
    </source>
</evidence>
<reference evidence="3" key="1">
    <citation type="submission" date="2020-08" db="EMBL/GenBank/DDBJ databases">
        <title>Multicomponent nature underlies the extraordinary mechanical properties of spider dragline silk.</title>
        <authorList>
            <person name="Kono N."/>
            <person name="Nakamura H."/>
            <person name="Mori M."/>
            <person name="Yoshida Y."/>
            <person name="Ohtoshi R."/>
            <person name="Malay A.D."/>
            <person name="Moran D.A.P."/>
            <person name="Tomita M."/>
            <person name="Numata K."/>
            <person name="Arakawa K."/>
        </authorList>
    </citation>
    <scope>NUCLEOTIDE SEQUENCE</scope>
</reference>
<dbReference type="EMBL" id="BMAU01021258">
    <property type="protein sequence ID" value="GFY06321.1"/>
    <property type="molecule type" value="Genomic_DNA"/>
</dbReference>
<evidence type="ECO:0000259" key="2">
    <source>
        <dbReference type="Pfam" id="PF04218"/>
    </source>
</evidence>